<keyword evidence="1" id="KW-1133">Transmembrane helix</keyword>
<organism evidence="2 3">
    <name type="scientific">Caenorhabditis nigoni</name>
    <dbReference type="NCBI Taxonomy" id="1611254"/>
    <lineage>
        <taxon>Eukaryota</taxon>
        <taxon>Metazoa</taxon>
        <taxon>Ecdysozoa</taxon>
        <taxon>Nematoda</taxon>
        <taxon>Chromadorea</taxon>
        <taxon>Rhabditida</taxon>
        <taxon>Rhabditina</taxon>
        <taxon>Rhabditomorpha</taxon>
        <taxon>Rhabditoidea</taxon>
        <taxon>Rhabditidae</taxon>
        <taxon>Peloderinae</taxon>
        <taxon>Caenorhabditis</taxon>
    </lineage>
</organism>
<protein>
    <submittedName>
        <fullName evidence="2">Uncharacterized protein</fullName>
    </submittedName>
</protein>
<dbReference type="Proteomes" id="UP000230233">
    <property type="component" value="Unassembled WGS sequence"/>
</dbReference>
<evidence type="ECO:0000313" key="3">
    <source>
        <dbReference type="Proteomes" id="UP000230233"/>
    </source>
</evidence>
<comment type="caution">
    <text evidence="2">The sequence shown here is derived from an EMBL/GenBank/DDBJ whole genome shotgun (WGS) entry which is preliminary data.</text>
</comment>
<keyword evidence="1" id="KW-0472">Membrane</keyword>
<reference evidence="3" key="1">
    <citation type="submission" date="2017-10" db="EMBL/GenBank/DDBJ databases">
        <title>Rapid genome shrinkage in a self-fertile nematode reveals novel sperm competition proteins.</title>
        <authorList>
            <person name="Yin D."/>
            <person name="Schwarz E.M."/>
            <person name="Thomas C.G."/>
            <person name="Felde R.L."/>
            <person name="Korf I.F."/>
            <person name="Cutter A.D."/>
            <person name="Schartner C.M."/>
            <person name="Ralston E.J."/>
            <person name="Meyer B.J."/>
            <person name="Haag E.S."/>
        </authorList>
    </citation>
    <scope>NUCLEOTIDE SEQUENCE [LARGE SCALE GENOMIC DNA]</scope>
    <source>
        <strain evidence="3">JU1422</strain>
    </source>
</reference>
<dbReference type="EMBL" id="PDUG01000007">
    <property type="protein sequence ID" value="PIC14959.1"/>
    <property type="molecule type" value="Genomic_DNA"/>
</dbReference>
<evidence type="ECO:0000256" key="1">
    <source>
        <dbReference type="SAM" id="Phobius"/>
    </source>
</evidence>
<evidence type="ECO:0000313" key="2">
    <source>
        <dbReference type="EMBL" id="PIC14959.1"/>
    </source>
</evidence>
<accession>A0A2G5SJ77</accession>
<name>A0A2G5SJ77_9PELO</name>
<sequence length="67" mass="8169">MEKRNFESLQIRHIQKFKFSSTKSGRSFFRQIDFQWISSTEPFFLPLIFVIFVLRVFCNSIFLEINK</sequence>
<keyword evidence="3" id="KW-1185">Reference proteome</keyword>
<gene>
    <name evidence="2" type="ORF">B9Z55_027092</name>
</gene>
<proteinExistence type="predicted"/>
<feature type="transmembrane region" description="Helical" evidence="1">
    <location>
        <begin position="43"/>
        <end position="63"/>
    </location>
</feature>
<dbReference type="AlphaFoldDB" id="A0A2G5SJ77"/>
<keyword evidence="1" id="KW-0812">Transmembrane</keyword>